<evidence type="ECO:0000313" key="2">
    <source>
        <dbReference type="EMBL" id="KAJ8513640.1"/>
    </source>
</evidence>
<feature type="compositionally biased region" description="Basic residues" evidence="1">
    <location>
        <begin position="43"/>
        <end position="55"/>
    </location>
</feature>
<proteinExistence type="predicted"/>
<dbReference type="AlphaFoldDB" id="A0AAV8S2Q5"/>
<name>A0AAV8S2Q5_ENSVE</name>
<accession>A0AAV8S2Q5</accession>
<organism evidence="2 3">
    <name type="scientific">Ensete ventricosum</name>
    <name type="common">Abyssinian banana</name>
    <name type="synonym">Musa ensete</name>
    <dbReference type="NCBI Taxonomy" id="4639"/>
    <lineage>
        <taxon>Eukaryota</taxon>
        <taxon>Viridiplantae</taxon>
        <taxon>Streptophyta</taxon>
        <taxon>Embryophyta</taxon>
        <taxon>Tracheophyta</taxon>
        <taxon>Spermatophyta</taxon>
        <taxon>Magnoliopsida</taxon>
        <taxon>Liliopsida</taxon>
        <taxon>Zingiberales</taxon>
        <taxon>Musaceae</taxon>
        <taxon>Ensete</taxon>
    </lineage>
</organism>
<sequence>MGPIGDEKECGVCNDRFASWRFSECQEESKRLQDHISQARQGKPGKKPRSWKREKKNQSENACRLVTVVHRHRFHLQPPELSGRFRPELPDLLLLLMLP</sequence>
<protein>
    <submittedName>
        <fullName evidence="2">Uncharacterized protein</fullName>
    </submittedName>
</protein>
<reference evidence="2 3" key="1">
    <citation type="submission" date="2022-12" db="EMBL/GenBank/DDBJ databases">
        <title>Chromosome-scale assembly of the Ensete ventricosum genome.</title>
        <authorList>
            <person name="Dussert Y."/>
            <person name="Stocks J."/>
            <person name="Wendawek A."/>
            <person name="Woldeyes F."/>
            <person name="Nichols R.A."/>
            <person name="Borrell J.S."/>
        </authorList>
    </citation>
    <scope>NUCLEOTIDE SEQUENCE [LARGE SCALE GENOMIC DNA]</scope>
    <source>
        <strain evidence="3">cv. Maze</strain>
        <tissue evidence="2">Seeds</tissue>
    </source>
</reference>
<gene>
    <name evidence="2" type="ORF">OPV22_004074</name>
</gene>
<evidence type="ECO:0000256" key="1">
    <source>
        <dbReference type="SAM" id="MobiDB-lite"/>
    </source>
</evidence>
<dbReference type="Proteomes" id="UP001222027">
    <property type="component" value="Unassembled WGS sequence"/>
</dbReference>
<evidence type="ECO:0000313" key="3">
    <source>
        <dbReference type="Proteomes" id="UP001222027"/>
    </source>
</evidence>
<feature type="region of interest" description="Disordered" evidence="1">
    <location>
        <begin position="31"/>
        <end position="60"/>
    </location>
</feature>
<comment type="caution">
    <text evidence="2">The sequence shown here is derived from an EMBL/GenBank/DDBJ whole genome shotgun (WGS) entry which is preliminary data.</text>
</comment>
<keyword evidence="3" id="KW-1185">Reference proteome</keyword>
<dbReference type="EMBL" id="JAQQAF010000001">
    <property type="protein sequence ID" value="KAJ8513640.1"/>
    <property type="molecule type" value="Genomic_DNA"/>
</dbReference>